<feature type="non-terminal residue" evidence="3">
    <location>
        <position position="1"/>
    </location>
</feature>
<evidence type="ECO:0000259" key="2">
    <source>
        <dbReference type="Pfam" id="PF01989"/>
    </source>
</evidence>
<dbReference type="AlphaFoldDB" id="A0A381PEF6"/>
<dbReference type="GO" id="GO:0016829">
    <property type="term" value="F:lyase activity"/>
    <property type="evidence" value="ECO:0007669"/>
    <property type="project" value="UniProtKB-KW"/>
</dbReference>
<dbReference type="SUPFAM" id="SSF52016">
    <property type="entry name" value="LeuD/IlvD-like"/>
    <property type="match status" value="1"/>
</dbReference>
<dbReference type="PANTHER" id="PTHR36577">
    <property type="entry name" value="DUF521 DOMAIN PROTEIN (AFU_ORTHOLOGUE AFUA_6G00490)"/>
    <property type="match status" value="1"/>
</dbReference>
<keyword evidence="1" id="KW-0456">Lyase</keyword>
<evidence type="ECO:0000313" key="3">
    <source>
        <dbReference type="EMBL" id="SUZ65391.1"/>
    </source>
</evidence>
<dbReference type="Gene3D" id="3.50.30.10">
    <property type="entry name" value="Phosphohistidine domain"/>
    <property type="match status" value="1"/>
</dbReference>
<reference evidence="3" key="1">
    <citation type="submission" date="2018-05" db="EMBL/GenBank/DDBJ databases">
        <authorList>
            <person name="Lanie J.A."/>
            <person name="Ng W.-L."/>
            <person name="Kazmierczak K.M."/>
            <person name="Andrzejewski T.M."/>
            <person name="Davidsen T.M."/>
            <person name="Wayne K.J."/>
            <person name="Tettelin H."/>
            <person name="Glass J.I."/>
            <person name="Rusch D."/>
            <person name="Podicherti R."/>
            <person name="Tsui H.-C.T."/>
            <person name="Winkler M.E."/>
        </authorList>
    </citation>
    <scope>NUCLEOTIDE SEQUENCE</scope>
</reference>
<accession>A0A381PEF6</accession>
<dbReference type="Pfam" id="PF01989">
    <property type="entry name" value="AcnX_swivel_put"/>
    <property type="match status" value="1"/>
</dbReference>
<feature type="domain" description="Phosphomevalonate dehydratase small subunit-like" evidence="2">
    <location>
        <begin position="18"/>
        <end position="93"/>
    </location>
</feature>
<dbReference type="InterPro" id="IPR002840">
    <property type="entry name" value="PMDh-S-like_dom"/>
</dbReference>
<sequence>VLVAGTAVGEVLHLDEPLSFWGGLDATDGRIIDRRHPQADRVVTGRVLAMPHGRGSSSGSSVLCEAVRAGTAPTAILMAEPDELVALGAIVAEEIYGVVVPVVVVGHEAYQSLVDGERVTVEPDGTVGRT</sequence>
<organism evidence="3">
    <name type="scientific">marine metagenome</name>
    <dbReference type="NCBI Taxonomy" id="408172"/>
    <lineage>
        <taxon>unclassified sequences</taxon>
        <taxon>metagenomes</taxon>
        <taxon>ecological metagenomes</taxon>
    </lineage>
</organism>
<evidence type="ECO:0000256" key="1">
    <source>
        <dbReference type="ARBA" id="ARBA00023239"/>
    </source>
</evidence>
<name>A0A381PEF6_9ZZZZ</name>
<dbReference type="PANTHER" id="PTHR36577:SF3">
    <property type="entry name" value="DUF521 DOMAIN PROTEIN (AFU_ORTHOLOGUE AFUA_6G00490)"/>
    <property type="match status" value="1"/>
</dbReference>
<dbReference type="EMBL" id="UINC01000958">
    <property type="protein sequence ID" value="SUZ65391.1"/>
    <property type="molecule type" value="Genomic_DNA"/>
</dbReference>
<gene>
    <name evidence="3" type="ORF">METZ01_LOCUS18245</name>
</gene>
<proteinExistence type="predicted"/>
<protein>
    <recommendedName>
        <fullName evidence="2">Phosphomevalonate dehydratase small subunit-like domain-containing protein</fullName>
    </recommendedName>
</protein>